<dbReference type="Gene3D" id="3.30.420.10">
    <property type="entry name" value="Ribonuclease H-like superfamily/Ribonuclease H"/>
    <property type="match status" value="1"/>
</dbReference>
<dbReference type="GO" id="GO:0003676">
    <property type="term" value="F:nucleic acid binding"/>
    <property type="evidence" value="ECO:0007669"/>
    <property type="project" value="InterPro"/>
</dbReference>
<organism evidence="1 2">
    <name type="scientific">Brachionus plicatilis</name>
    <name type="common">Marine rotifer</name>
    <name type="synonym">Brachionus muelleri</name>
    <dbReference type="NCBI Taxonomy" id="10195"/>
    <lineage>
        <taxon>Eukaryota</taxon>
        <taxon>Metazoa</taxon>
        <taxon>Spiralia</taxon>
        <taxon>Gnathifera</taxon>
        <taxon>Rotifera</taxon>
        <taxon>Eurotatoria</taxon>
        <taxon>Monogononta</taxon>
        <taxon>Pseudotrocha</taxon>
        <taxon>Ploima</taxon>
        <taxon>Brachionidae</taxon>
        <taxon>Brachionus</taxon>
    </lineage>
</organism>
<protein>
    <submittedName>
        <fullName evidence="1">Glucosylceramidase 4</fullName>
    </submittedName>
</protein>
<evidence type="ECO:0000313" key="2">
    <source>
        <dbReference type="Proteomes" id="UP000276133"/>
    </source>
</evidence>
<dbReference type="InterPro" id="IPR036397">
    <property type="entry name" value="RNaseH_sf"/>
</dbReference>
<gene>
    <name evidence="1" type="ORF">BpHYR1_035261</name>
</gene>
<accession>A0A3M7RG93</accession>
<dbReference type="OrthoDB" id="10025891at2759"/>
<name>A0A3M7RG93_BRAPC</name>
<sequence length="75" mass="8707">MNPANVPKARPIEDCWGNLKAKVYEGDWKAINLKQLENKICTCLSNMDPKVVQNDVKTVRSRLDIIRRHVVQYLK</sequence>
<reference evidence="1 2" key="1">
    <citation type="journal article" date="2018" name="Sci. Rep.">
        <title>Genomic signatures of local adaptation to the degree of environmental predictability in rotifers.</title>
        <authorList>
            <person name="Franch-Gras L."/>
            <person name="Hahn C."/>
            <person name="Garcia-Roger E.M."/>
            <person name="Carmona M.J."/>
            <person name="Serra M."/>
            <person name="Gomez A."/>
        </authorList>
    </citation>
    <scope>NUCLEOTIDE SEQUENCE [LARGE SCALE GENOMIC DNA]</scope>
    <source>
        <strain evidence="1">HYR1</strain>
    </source>
</reference>
<proteinExistence type="predicted"/>
<comment type="caution">
    <text evidence="1">The sequence shown here is derived from an EMBL/GenBank/DDBJ whole genome shotgun (WGS) entry which is preliminary data.</text>
</comment>
<keyword evidence="2" id="KW-1185">Reference proteome</keyword>
<dbReference type="Proteomes" id="UP000276133">
    <property type="component" value="Unassembled WGS sequence"/>
</dbReference>
<dbReference type="AlphaFoldDB" id="A0A3M7RG93"/>
<dbReference type="EMBL" id="REGN01003442">
    <property type="protein sequence ID" value="RNA22474.1"/>
    <property type="molecule type" value="Genomic_DNA"/>
</dbReference>
<evidence type="ECO:0000313" key="1">
    <source>
        <dbReference type="EMBL" id="RNA22474.1"/>
    </source>
</evidence>